<dbReference type="VEuPathDB" id="VectorBase:ISCI010025"/>
<accession>B7Q2S1</accession>
<feature type="region of interest" description="Disordered" evidence="1">
    <location>
        <begin position="203"/>
        <end position="223"/>
    </location>
</feature>
<dbReference type="AlphaFoldDB" id="B7Q2S1"/>
<dbReference type="EnsemblMetazoa" id="ISCW010025-RA">
    <property type="protein sequence ID" value="ISCW010025-PA"/>
    <property type="gene ID" value="ISCW010025"/>
</dbReference>
<dbReference type="Proteomes" id="UP000001555">
    <property type="component" value="Unassembled WGS sequence"/>
</dbReference>
<proteinExistence type="predicted"/>
<protein>
    <submittedName>
        <fullName evidence="3 4">Uncharacterized protein</fullName>
    </submittedName>
</protein>
<keyword evidence="2" id="KW-0472">Membrane</keyword>
<dbReference type="OrthoDB" id="6495678at2759"/>
<evidence type="ECO:0000313" key="4">
    <source>
        <dbReference type="EnsemblMetazoa" id="ISCW010025-PA"/>
    </source>
</evidence>
<keyword evidence="5" id="KW-1185">Reference proteome</keyword>
<evidence type="ECO:0000256" key="1">
    <source>
        <dbReference type="SAM" id="MobiDB-lite"/>
    </source>
</evidence>
<feature type="compositionally biased region" description="Polar residues" evidence="1">
    <location>
        <begin position="211"/>
        <end position="223"/>
    </location>
</feature>
<keyword evidence="2" id="KW-0812">Transmembrane</keyword>
<evidence type="ECO:0000313" key="5">
    <source>
        <dbReference type="Proteomes" id="UP000001555"/>
    </source>
</evidence>
<reference evidence="3 5" key="1">
    <citation type="submission" date="2008-03" db="EMBL/GenBank/DDBJ databases">
        <title>Annotation of Ixodes scapularis.</title>
        <authorList>
            <consortium name="Ixodes scapularis Genome Project Consortium"/>
            <person name="Caler E."/>
            <person name="Hannick L.I."/>
            <person name="Bidwell S."/>
            <person name="Joardar V."/>
            <person name="Thiagarajan M."/>
            <person name="Amedeo P."/>
            <person name="Galinsky K.J."/>
            <person name="Schobel S."/>
            <person name="Inman J."/>
            <person name="Hostetler J."/>
            <person name="Miller J."/>
            <person name="Hammond M."/>
            <person name="Megy K."/>
            <person name="Lawson D."/>
            <person name="Kodira C."/>
            <person name="Sutton G."/>
            <person name="Meyer J."/>
            <person name="Hill C.A."/>
            <person name="Birren B."/>
            <person name="Nene V."/>
            <person name="Collins F."/>
            <person name="Alarcon-Chaidez F."/>
            <person name="Wikel S."/>
            <person name="Strausberg R."/>
        </authorList>
    </citation>
    <scope>NUCLEOTIDE SEQUENCE [LARGE SCALE GENOMIC DNA]</scope>
    <source>
        <strain evidence="5">Wikel</strain>
        <strain evidence="3">Wikel colony</strain>
    </source>
</reference>
<gene>
    <name evidence="3" type="ORF">IscW_ISCW010025</name>
</gene>
<dbReference type="EMBL" id="ABJB010918594">
    <property type="status" value="NOT_ANNOTATED_CDS"/>
    <property type="molecule type" value="Genomic_DNA"/>
</dbReference>
<dbReference type="InParanoid" id="B7Q2S1"/>
<dbReference type="VEuPathDB" id="VectorBase:ISCW010025"/>
<dbReference type="HOGENOM" id="CLU_1241341_0_0_1"/>
<organism>
    <name type="scientific">Ixodes scapularis</name>
    <name type="common">Black-legged tick</name>
    <name type="synonym">Deer tick</name>
    <dbReference type="NCBI Taxonomy" id="6945"/>
    <lineage>
        <taxon>Eukaryota</taxon>
        <taxon>Metazoa</taxon>
        <taxon>Ecdysozoa</taxon>
        <taxon>Arthropoda</taxon>
        <taxon>Chelicerata</taxon>
        <taxon>Arachnida</taxon>
        <taxon>Acari</taxon>
        <taxon>Parasitiformes</taxon>
        <taxon>Ixodida</taxon>
        <taxon>Ixodoidea</taxon>
        <taxon>Ixodidae</taxon>
        <taxon>Ixodinae</taxon>
        <taxon>Ixodes</taxon>
    </lineage>
</organism>
<dbReference type="PaxDb" id="6945-B7Q2S1"/>
<keyword evidence="2" id="KW-1133">Transmembrane helix</keyword>
<evidence type="ECO:0000313" key="3">
    <source>
        <dbReference type="EMBL" id="EEC13143.1"/>
    </source>
</evidence>
<name>B7Q2S1_IXOSC</name>
<sequence length="223" mass="26038">MLVKSTEDHVDQLHDVLRFPKLKILVERKTGFEWFLMKPKTEMFLRLQRLVEPVAGAIFPGAKQDEVFDRVERGGHVVLFDRYFHDATLARRFAQRGHCSFRMARQSLYLQPVSMLIRRTLDPRLKTVIKALCRRMYEMALYQRPMEPFIFNATKCYQEEPEEAFAFRLDNLQGAFLSLLIGLVLSCVAFVAEMIAPAAHSRRRQDRVHSQKVTIRTSPPSPR</sequence>
<reference evidence="4" key="2">
    <citation type="submission" date="2020-05" db="UniProtKB">
        <authorList>
            <consortium name="EnsemblMetazoa"/>
        </authorList>
    </citation>
    <scope>IDENTIFICATION</scope>
    <source>
        <strain evidence="4">wikel</strain>
    </source>
</reference>
<feature type="transmembrane region" description="Helical" evidence="2">
    <location>
        <begin position="175"/>
        <end position="196"/>
    </location>
</feature>
<dbReference type="EMBL" id="DS845050">
    <property type="protein sequence ID" value="EEC13143.1"/>
    <property type="molecule type" value="Genomic_DNA"/>
</dbReference>
<evidence type="ECO:0000256" key="2">
    <source>
        <dbReference type="SAM" id="Phobius"/>
    </source>
</evidence>
<dbReference type="VEuPathDB" id="VectorBase:ISCP_005467"/>